<proteinExistence type="predicted"/>
<dbReference type="Proteomes" id="UP000293547">
    <property type="component" value="Unassembled WGS sequence"/>
</dbReference>
<protein>
    <submittedName>
        <fullName evidence="1">Uncharacterized protein</fullName>
    </submittedName>
</protein>
<evidence type="ECO:0000313" key="2">
    <source>
        <dbReference type="Proteomes" id="UP000293547"/>
    </source>
</evidence>
<gene>
    <name evidence="1" type="ORF">AG0111_0g2530</name>
</gene>
<accession>A0ACB6FX48</accession>
<name>A0ACB6FX48_9PLEO</name>
<sequence length="128" mass="13788">MSVTRFASSILTILLIISLIPESTAQSSSRVGSAASQTSSQAFSQSASHSSSQTPSQAVSPTSSEPLSLGLRYDDSCGPEFRDMISWAIDGAIQMAIDTVKDTTDHEHDPAFWELYGPRAVEKFDFNP</sequence>
<keyword evidence="2" id="KW-1185">Reference proteome</keyword>
<evidence type="ECO:0000313" key="1">
    <source>
        <dbReference type="EMBL" id="KAB2109037.1"/>
    </source>
</evidence>
<reference evidence="1 2" key="1">
    <citation type="journal article" date="2019" name="bioRxiv">
        <title>Genomics, evolutionary history and diagnostics of the Alternaria alternata species group including apple and Asian pear pathotypes.</title>
        <authorList>
            <person name="Armitage A.D."/>
            <person name="Cockerton H.M."/>
            <person name="Sreenivasaprasad S."/>
            <person name="Woodhall J.W."/>
            <person name="Lane C.R."/>
            <person name="Harrison R.J."/>
            <person name="Clarkson J.P."/>
        </authorList>
    </citation>
    <scope>NUCLEOTIDE SEQUENCE [LARGE SCALE GENOMIC DNA]</scope>
    <source>
        <strain evidence="1 2">FERA 650</strain>
    </source>
</reference>
<comment type="caution">
    <text evidence="1">The sequence shown here is derived from an EMBL/GenBank/DDBJ whole genome shotgun (WGS) entry which is preliminary data.</text>
</comment>
<dbReference type="EMBL" id="PDWZ02000002">
    <property type="protein sequence ID" value="KAB2109037.1"/>
    <property type="molecule type" value="Genomic_DNA"/>
</dbReference>
<organism evidence="1 2">
    <name type="scientific">Alternaria gaisen</name>
    <dbReference type="NCBI Taxonomy" id="167740"/>
    <lineage>
        <taxon>Eukaryota</taxon>
        <taxon>Fungi</taxon>
        <taxon>Dikarya</taxon>
        <taxon>Ascomycota</taxon>
        <taxon>Pezizomycotina</taxon>
        <taxon>Dothideomycetes</taxon>
        <taxon>Pleosporomycetidae</taxon>
        <taxon>Pleosporales</taxon>
        <taxon>Pleosporineae</taxon>
        <taxon>Pleosporaceae</taxon>
        <taxon>Alternaria</taxon>
        <taxon>Alternaria sect. Alternaria</taxon>
    </lineage>
</organism>